<dbReference type="Proteomes" id="UP001212841">
    <property type="component" value="Unassembled WGS sequence"/>
</dbReference>
<dbReference type="EMBL" id="JADGJD010000403">
    <property type="protein sequence ID" value="KAJ3051377.1"/>
    <property type="molecule type" value="Genomic_DNA"/>
</dbReference>
<dbReference type="SUPFAM" id="SSF47095">
    <property type="entry name" value="HMG-box"/>
    <property type="match status" value="2"/>
</dbReference>
<evidence type="ECO:0000313" key="4">
    <source>
        <dbReference type="EMBL" id="KAJ3051377.1"/>
    </source>
</evidence>
<keyword evidence="5" id="KW-1185">Reference proteome</keyword>
<dbReference type="InterPro" id="IPR036910">
    <property type="entry name" value="HMG_box_dom_sf"/>
</dbReference>
<feature type="domain" description="HMG box" evidence="3">
    <location>
        <begin position="160"/>
        <end position="235"/>
    </location>
</feature>
<dbReference type="AlphaFoldDB" id="A0AAD5SBF1"/>
<dbReference type="InterPro" id="IPR050342">
    <property type="entry name" value="HMGB"/>
</dbReference>
<gene>
    <name evidence="4" type="ORF">HK097_007636</name>
</gene>
<dbReference type="PROSITE" id="PS50118">
    <property type="entry name" value="HMG_BOX_2"/>
    <property type="match status" value="2"/>
</dbReference>
<accession>A0AAD5SBF1</accession>
<dbReference type="Pfam" id="PF00505">
    <property type="entry name" value="HMG_box"/>
    <property type="match status" value="1"/>
</dbReference>
<dbReference type="GO" id="GO:0003677">
    <property type="term" value="F:DNA binding"/>
    <property type="evidence" value="ECO:0007669"/>
    <property type="project" value="UniProtKB-UniRule"/>
</dbReference>
<organism evidence="4 5">
    <name type="scientific">Rhizophlyctis rosea</name>
    <dbReference type="NCBI Taxonomy" id="64517"/>
    <lineage>
        <taxon>Eukaryota</taxon>
        <taxon>Fungi</taxon>
        <taxon>Fungi incertae sedis</taxon>
        <taxon>Chytridiomycota</taxon>
        <taxon>Chytridiomycota incertae sedis</taxon>
        <taxon>Chytridiomycetes</taxon>
        <taxon>Rhizophlyctidales</taxon>
        <taxon>Rhizophlyctidaceae</taxon>
        <taxon>Rhizophlyctis</taxon>
    </lineage>
</organism>
<dbReference type="InterPro" id="IPR009071">
    <property type="entry name" value="HMG_box_dom"/>
</dbReference>
<evidence type="ECO:0000313" key="5">
    <source>
        <dbReference type="Proteomes" id="UP001212841"/>
    </source>
</evidence>
<keyword evidence="1 2" id="KW-0238">DNA-binding</keyword>
<evidence type="ECO:0000256" key="2">
    <source>
        <dbReference type="PROSITE-ProRule" id="PRU00267"/>
    </source>
</evidence>
<reference evidence="4" key="1">
    <citation type="submission" date="2020-05" db="EMBL/GenBank/DDBJ databases">
        <title>Phylogenomic resolution of chytrid fungi.</title>
        <authorList>
            <person name="Stajich J.E."/>
            <person name="Amses K."/>
            <person name="Simmons R."/>
            <person name="Seto K."/>
            <person name="Myers J."/>
            <person name="Bonds A."/>
            <person name="Quandt C.A."/>
            <person name="Barry K."/>
            <person name="Liu P."/>
            <person name="Grigoriev I."/>
            <person name="Longcore J.E."/>
            <person name="James T.Y."/>
        </authorList>
    </citation>
    <scope>NUCLEOTIDE SEQUENCE</scope>
    <source>
        <strain evidence="4">JEL0318</strain>
    </source>
</reference>
<evidence type="ECO:0000256" key="1">
    <source>
        <dbReference type="ARBA" id="ARBA00023125"/>
    </source>
</evidence>
<feature type="domain" description="HMG box" evidence="3">
    <location>
        <begin position="55"/>
        <end position="123"/>
    </location>
</feature>
<comment type="caution">
    <text evidence="4">The sequence shown here is derived from an EMBL/GenBank/DDBJ whole genome shotgun (WGS) entry which is preliminary data.</text>
</comment>
<dbReference type="GO" id="GO:0005634">
    <property type="term" value="C:nucleus"/>
    <property type="evidence" value="ECO:0007669"/>
    <property type="project" value="UniProtKB-UniRule"/>
</dbReference>
<keyword evidence="2" id="KW-0539">Nucleus</keyword>
<dbReference type="Gene3D" id="1.10.30.10">
    <property type="entry name" value="High mobility group box domain"/>
    <property type="match status" value="2"/>
</dbReference>
<dbReference type="Pfam" id="PF09011">
    <property type="entry name" value="HMG_box_2"/>
    <property type="match status" value="1"/>
</dbReference>
<name>A0AAD5SBF1_9FUNG</name>
<feature type="DNA-binding region" description="HMG box" evidence="2">
    <location>
        <begin position="160"/>
        <end position="235"/>
    </location>
</feature>
<protein>
    <recommendedName>
        <fullName evidence="3">HMG box domain-containing protein</fullName>
    </recommendedName>
</protein>
<dbReference type="CDD" id="cd00084">
    <property type="entry name" value="HMG-box_SF"/>
    <property type="match status" value="2"/>
</dbReference>
<dbReference type="PANTHER" id="PTHR48112">
    <property type="entry name" value="HIGH MOBILITY GROUP PROTEIN DSP1"/>
    <property type="match status" value="1"/>
</dbReference>
<feature type="DNA-binding region" description="HMG box" evidence="2">
    <location>
        <begin position="55"/>
        <end position="123"/>
    </location>
</feature>
<sequence length="351" mass="38044">MLRQPTTCFSFANTASQARAYAVAAGLSTTTKVPSVATIARRQLKALPKLSVQVPKKAGGPYAIFNKEVRATDPSLGKGTSLSAASRVIAERWRGLSPAEKKTYEDRATQQKEAYKRQYEQYLAKRTPQDVILEQKIGYLQSVINPNKPSRKVPAAADAPKKPLSSYLLFSTEAQAAGPERQRQLIGQVLQGAMTQQVKTIAAAWNGLSAEQKSKYQQQAANALSAYKTQKAQYDSTNQIAETRKAVNKTLQTAAKSLQPKPKKKKVLKLSTTGPRRIVKKKKDVAPKKKTVAVKAKKVVKKTAAPKKKVGVKGAAKKAISATKKAGKAIRVVGKVAGKEVVKKVKKVVKA</sequence>
<dbReference type="SMART" id="SM00398">
    <property type="entry name" value="HMG"/>
    <property type="match status" value="2"/>
</dbReference>
<proteinExistence type="predicted"/>
<evidence type="ECO:0000259" key="3">
    <source>
        <dbReference type="PROSITE" id="PS50118"/>
    </source>
</evidence>